<name>A0ABS5QQC4_9LACO</name>
<gene>
    <name evidence="2" type="ORF">G6R27_04890</name>
</gene>
<keyword evidence="3" id="KW-1185">Reference proteome</keyword>
<dbReference type="EMBL" id="JAAMFI010000002">
    <property type="protein sequence ID" value="MBS9335361.1"/>
    <property type="molecule type" value="Genomic_DNA"/>
</dbReference>
<feature type="domain" description="HTH cro/C1-type" evidence="1">
    <location>
        <begin position="7"/>
        <end position="58"/>
    </location>
</feature>
<accession>A0ABS5QQC4</accession>
<sequence length="105" mass="12172">MSIYEKVKVIAKERKISIRELEKKLGFPNGTIQKWDNNANLDKLKKVANFFNVTTDYLLDNGNAKTANLEDLNTIMMFEGKPISDEDKETIIEILRRLRIARNSQ</sequence>
<proteinExistence type="predicted"/>
<dbReference type="Pfam" id="PF01381">
    <property type="entry name" value="HTH_3"/>
    <property type="match status" value="1"/>
</dbReference>
<organism evidence="2 3">
    <name type="scientific">Fructobacillus papyriferae</name>
    <dbReference type="NCBI Taxonomy" id="2713171"/>
    <lineage>
        <taxon>Bacteria</taxon>
        <taxon>Bacillati</taxon>
        <taxon>Bacillota</taxon>
        <taxon>Bacilli</taxon>
        <taxon>Lactobacillales</taxon>
        <taxon>Lactobacillaceae</taxon>
        <taxon>Fructobacillus</taxon>
    </lineage>
</organism>
<dbReference type="SUPFAM" id="SSF47413">
    <property type="entry name" value="lambda repressor-like DNA-binding domains"/>
    <property type="match status" value="1"/>
</dbReference>
<dbReference type="Gene3D" id="1.10.260.40">
    <property type="entry name" value="lambda repressor-like DNA-binding domains"/>
    <property type="match status" value="1"/>
</dbReference>
<evidence type="ECO:0000313" key="2">
    <source>
        <dbReference type="EMBL" id="MBS9335361.1"/>
    </source>
</evidence>
<dbReference type="InterPro" id="IPR001387">
    <property type="entry name" value="Cro/C1-type_HTH"/>
</dbReference>
<evidence type="ECO:0000313" key="3">
    <source>
        <dbReference type="Proteomes" id="UP001519418"/>
    </source>
</evidence>
<evidence type="ECO:0000259" key="1">
    <source>
        <dbReference type="PROSITE" id="PS50943"/>
    </source>
</evidence>
<dbReference type="Proteomes" id="UP001519418">
    <property type="component" value="Unassembled WGS sequence"/>
</dbReference>
<dbReference type="RefSeq" id="WP_213819947.1">
    <property type="nucleotide sequence ID" value="NZ_JAAMFI010000002.1"/>
</dbReference>
<reference evidence="2 3" key="1">
    <citation type="submission" date="2020-02" db="EMBL/GenBank/DDBJ databases">
        <title>Fructobacillus sp. isolated from paper mulberry of Taiwan.</title>
        <authorList>
            <person name="Lin S.-T."/>
        </authorList>
    </citation>
    <scope>NUCLEOTIDE SEQUENCE [LARGE SCALE GENOMIC DNA]</scope>
    <source>
        <strain evidence="2 3">M1-10</strain>
    </source>
</reference>
<comment type="caution">
    <text evidence="2">The sequence shown here is derived from an EMBL/GenBank/DDBJ whole genome shotgun (WGS) entry which is preliminary data.</text>
</comment>
<dbReference type="SMART" id="SM00530">
    <property type="entry name" value="HTH_XRE"/>
    <property type="match status" value="1"/>
</dbReference>
<protein>
    <submittedName>
        <fullName evidence="2">Helix-turn-helix transcriptional regulator</fullName>
    </submittedName>
</protein>
<dbReference type="InterPro" id="IPR010982">
    <property type="entry name" value="Lambda_DNA-bd_dom_sf"/>
</dbReference>
<dbReference type="CDD" id="cd00093">
    <property type="entry name" value="HTH_XRE"/>
    <property type="match status" value="1"/>
</dbReference>
<dbReference type="PROSITE" id="PS50943">
    <property type="entry name" value="HTH_CROC1"/>
    <property type="match status" value="1"/>
</dbReference>